<dbReference type="FunCoup" id="A0A5N4B588">
    <property type="interactions" value="28"/>
</dbReference>
<evidence type="ECO:0000256" key="1">
    <source>
        <dbReference type="ARBA" id="ARBA00022729"/>
    </source>
</evidence>
<dbReference type="GO" id="GO:0007608">
    <property type="term" value="P:sensory perception of smell"/>
    <property type="evidence" value="ECO:0007669"/>
    <property type="project" value="TreeGrafter"/>
</dbReference>
<dbReference type="PANTHER" id="PTHR11857">
    <property type="entry name" value="ODORANT BINDING PROTEIN-RELATED"/>
    <property type="match status" value="1"/>
</dbReference>
<reference evidence="3 4" key="1">
    <citation type="journal article" date="2018" name="Elife">
        <title>Firefly genomes illuminate parallel origins of bioluminescence in beetles.</title>
        <authorList>
            <person name="Fallon T.R."/>
            <person name="Lower S.E."/>
            <person name="Chang C.H."/>
            <person name="Bessho-Uehara M."/>
            <person name="Martin G.J."/>
            <person name="Bewick A.J."/>
            <person name="Behringer M."/>
            <person name="Debat H.J."/>
            <person name="Wong I."/>
            <person name="Day J.C."/>
            <person name="Suvorov A."/>
            <person name="Silva C.J."/>
            <person name="Stanger-Hall K.F."/>
            <person name="Hall D.W."/>
            <person name="Schmitz R.J."/>
            <person name="Nelson D.R."/>
            <person name="Lewis S.M."/>
            <person name="Shigenobu S."/>
            <person name="Bybee S.M."/>
            <person name="Larracuente A.M."/>
            <person name="Oba Y."/>
            <person name="Weng J.K."/>
        </authorList>
    </citation>
    <scope>NUCLEOTIDE SEQUENCE [LARGE SCALE GENOMIC DNA]</scope>
    <source>
        <strain evidence="3">1611_PpyrPB1</strain>
        <tissue evidence="3">Whole body</tissue>
    </source>
</reference>
<protein>
    <submittedName>
        <fullName evidence="3">Uncharacterized protein</fullName>
    </submittedName>
</protein>
<accession>A0A5N4B588</accession>
<dbReference type="InterPro" id="IPR006170">
    <property type="entry name" value="PBP/GOBP"/>
</dbReference>
<name>A0A5N4B588_PHOPY</name>
<dbReference type="EMBL" id="VVIM01000001">
    <property type="protein sequence ID" value="KAB0804777.1"/>
    <property type="molecule type" value="Genomic_DNA"/>
</dbReference>
<dbReference type="Gene3D" id="1.10.238.20">
    <property type="entry name" value="Pheromone/general odorant binding protein domain"/>
    <property type="match status" value="1"/>
</dbReference>
<evidence type="ECO:0000313" key="4">
    <source>
        <dbReference type="Proteomes" id="UP000327044"/>
    </source>
</evidence>
<evidence type="ECO:0000313" key="3">
    <source>
        <dbReference type="EMBL" id="KAB0804777.1"/>
    </source>
</evidence>
<proteinExistence type="predicted"/>
<comment type="caution">
    <text evidence="3">The sequence shown here is derived from an EMBL/GenBank/DDBJ whole genome shotgun (WGS) entry which is preliminary data.</text>
</comment>
<organism evidence="3 4">
    <name type="scientific">Photinus pyralis</name>
    <name type="common">Common eastern firefly</name>
    <name type="synonym">Lampyris pyralis</name>
    <dbReference type="NCBI Taxonomy" id="7054"/>
    <lineage>
        <taxon>Eukaryota</taxon>
        <taxon>Metazoa</taxon>
        <taxon>Ecdysozoa</taxon>
        <taxon>Arthropoda</taxon>
        <taxon>Hexapoda</taxon>
        <taxon>Insecta</taxon>
        <taxon>Pterygota</taxon>
        <taxon>Neoptera</taxon>
        <taxon>Endopterygota</taxon>
        <taxon>Coleoptera</taxon>
        <taxon>Polyphaga</taxon>
        <taxon>Elateriformia</taxon>
        <taxon>Elateroidea</taxon>
        <taxon>Lampyridae</taxon>
        <taxon>Lampyrinae</taxon>
        <taxon>Photinus</taxon>
    </lineage>
</organism>
<sequence>MKLLLLILIGLAVVASEVSDEIIEKWENKISGFKDKCLTAHGADKEIIHNINKHLKFEDHDEGTKCFYKCIYKECGLFDSNGQFNAGKFVQTYPWVTHKSASKCAAKTESEHDDNCEKSFQMAKCILTDLAA</sequence>
<keyword evidence="1 2" id="KW-0732">Signal</keyword>
<keyword evidence="4" id="KW-1185">Reference proteome</keyword>
<dbReference type="Proteomes" id="UP000327044">
    <property type="component" value="Unassembled WGS sequence"/>
</dbReference>
<dbReference type="AlphaFoldDB" id="A0A5N4B588"/>
<dbReference type="Pfam" id="PF01395">
    <property type="entry name" value="PBP_GOBP"/>
    <property type="match status" value="1"/>
</dbReference>
<evidence type="ECO:0000256" key="2">
    <source>
        <dbReference type="SAM" id="SignalP"/>
    </source>
</evidence>
<feature type="chain" id="PRO_5024459566" evidence="2">
    <location>
        <begin position="17"/>
        <end position="132"/>
    </location>
</feature>
<dbReference type="CDD" id="cd23992">
    <property type="entry name" value="PBP_GOBP"/>
    <property type="match status" value="1"/>
</dbReference>
<feature type="signal peptide" evidence="2">
    <location>
        <begin position="1"/>
        <end position="16"/>
    </location>
</feature>
<dbReference type="SMART" id="SM00708">
    <property type="entry name" value="PhBP"/>
    <property type="match status" value="1"/>
</dbReference>
<dbReference type="SUPFAM" id="SSF47565">
    <property type="entry name" value="Insect pheromone/odorant-binding proteins"/>
    <property type="match status" value="1"/>
</dbReference>
<dbReference type="GO" id="GO:0005615">
    <property type="term" value="C:extracellular space"/>
    <property type="evidence" value="ECO:0007669"/>
    <property type="project" value="TreeGrafter"/>
</dbReference>
<dbReference type="GO" id="GO:0005549">
    <property type="term" value="F:odorant binding"/>
    <property type="evidence" value="ECO:0007669"/>
    <property type="project" value="InterPro"/>
</dbReference>
<gene>
    <name evidence="3" type="ORF">PPYR_01747</name>
</gene>
<dbReference type="InParanoid" id="A0A5N4B588"/>
<dbReference type="InterPro" id="IPR036728">
    <property type="entry name" value="PBP_GOBP_sf"/>
</dbReference>